<dbReference type="SUPFAM" id="SSF51197">
    <property type="entry name" value="Clavaminate synthase-like"/>
    <property type="match status" value="1"/>
</dbReference>
<proteinExistence type="predicted"/>
<dbReference type="PANTHER" id="PTHR48420:SF1">
    <property type="entry name" value="NON-HAEM DIOXYGENASE N-TERMINAL DOMAIN-CONTAINING PROTEIN"/>
    <property type="match status" value="1"/>
</dbReference>
<dbReference type="Gene3D" id="2.60.120.330">
    <property type="entry name" value="B-lactam Antibiotic, Isopenicillin N Synthase, Chain"/>
    <property type="match status" value="1"/>
</dbReference>
<organism evidence="1">
    <name type="scientific">Phaffia rhodozyma</name>
    <name type="common">Yeast</name>
    <name type="synonym">Xanthophyllomyces dendrorhous</name>
    <dbReference type="NCBI Taxonomy" id="264483"/>
    <lineage>
        <taxon>Eukaryota</taxon>
        <taxon>Fungi</taxon>
        <taxon>Dikarya</taxon>
        <taxon>Basidiomycota</taxon>
        <taxon>Agaricomycotina</taxon>
        <taxon>Tremellomycetes</taxon>
        <taxon>Cystofilobasidiales</taxon>
        <taxon>Mrakiaceae</taxon>
        <taxon>Phaffia</taxon>
    </lineage>
</organism>
<evidence type="ECO:0000313" key="1">
    <source>
        <dbReference type="EMBL" id="CDZ97371.1"/>
    </source>
</evidence>
<dbReference type="PANTHER" id="PTHR48420">
    <property type="entry name" value="NON-HAEM DIOXYGENASE N-TERMINAL DOMAIN-CONTAINING PROTEIN"/>
    <property type="match status" value="1"/>
</dbReference>
<sequence>MSIPVRKSSQGAVLISYHDLVENPLALRQSIEAGFGSGEDALGIVVIEDLPSEFPHLRERLLRLINSYANLPEEAKASSLANKSNGYSFGWSHGVEIMNGVPDLFKGSYYNNPLTDNPDVSAAERAAYPMYYSNNVWPDARERDVDGFESSFKELGKFVFNVGCLLSKACESFVSEALVDASQTIENLISTSQCNKARLLHYFSPQDTVKPKKEGVDDDLCGIHLDHSLLTGLCSALYLFHPEGVKSTEDLPPKAVPAPYPNSGLYIIPRSSTTPVRVSIPADCLAFQTGEALQLCTGGKLRATPHYVQAGSPDIHGEKITIDGQKGTVTRETFAFFLQPDVGAIVSKRPDGSQESFGEFSKRILDKHHSF</sequence>
<protein>
    <submittedName>
        <fullName evidence="1">Isopenicillin N synthase-like</fullName>
    </submittedName>
</protein>
<name>A0A0F7SF57_PHARH</name>
<dbReference type="EMBL" id="LN483167">
    <property type="protein sequence ID" value="CDZ97371.1"/>
    <property type="molecule type" value="Genomic_DNA"/>
</dbReference>
<reference evidence="1" key="1">
    <citation type="submission" date="2014-08" db="EMBL/GenBank/DDBJ databases">
        <authorList>
            <person name="Sharma Rahul"/>
            <person name="Thines Marco"/>
        </authorList>
    </citation>
    <scope>NUCLEOTIDE SEQUENCE</scope>
</reference>
<dbReference type="AlphaFoldDB" id="A0A0F7SF57"/>
<accession>A0A0F7SF57</accession>
<dbReference type="InterPro" id="IPR027443">
    <property type="entry name" value="IPNS-like_sf"/>
</dbReference>